<feature type="transmembrane region" description="Helical" evidence="1">
    <location>
        <begin position="175"/>
        <end position="195"/>
    </location>
</feature>
<dbReference type="EMBL" id="CP001940">
    <property type="protein sequence ID" value="ADH86950.1"/>
    <property type="molecule type" value="Genomic_DNA"/>
</dbReference>
<sequence length="273" mass="29301">MMGAKLIRVGALARLVLLDGLRRHALIGLVILAVAGQSGALFFIDFIPRDIGRAAADFVLSMAWFAGLIFLFFHAVQVMALDEEKKVIYGLLARPLSRGEYVLGVFAGLALLLLLLNLLLGGLGLATLQVIKGMVSASYFPQLNLAAYLLAWGGLFALQLLLLAVILLFSGLIRGSFPVLLLSLAYYAICSGLPVVRQAVAQQAEALPVLAGLLKALAAVFPDYNHLDYKNLITVAGPWPAAGELLLNFGLAAAYVVLALWLACVVYQRRDLQ</sequence>
<dbReference type="eggNOG" id="ENOG50342KE">
    <property type="taxonomic scope" value="Bacteria"/>
</dbReference>
<dbReference type="Proteomes" id="UP000001508">
    <property type="component" value="Chromosome"/>
</dbReference>
<feature type="transmembrane region" description="Helical" evidence="1">
    <location>
        <begin position="245"/>
        <end position="267"/>
    </location>
</feature>
<dbReference type="PANTHER" id="PTHR43471">
    <property type="entry name" value="ABC TRANSPORTER PERMEASE"/>
    <property type="match status" value="1"/>
</dbReference>
<organism evidence="2 3">
    <name type="scientific">Desulfurivibrio alkaliphilus (strain DSM 19089 / UNIQEM U267 / AHT2)</name>
    <dbReference type="NCBI Taxonomy" id="589865"/>
    <lineage>
        <taxon>Bacteria</taxon>
        <taxon>Pseudomonadati</taxon>
        <taxon>Thermodesulfobacteriota</taxon>
        <taxon>Desulfobulbia</taxon>
        <taxon>Desulfobulbales</taxon>
        <taxon>Desulfobulbaceae</taxon>
        <taxon>Desulfurivibrio</taxon>
    </lineage>
</organism>
<keyword evidence="1" id="KW-0812">Transmembrane</keyword>
<accession>D6Z6W3</accession>
<keyword evidence="3" id="KW-1185">Reference proteome</keyword>
<dbReference type="PANTHER" id="PTHR43471:SF10">
    <property type="entry name" value="SLL1107 PROTEIN"/>
    <property type="match status" value="1"/>
</dbReference>
<dbReference type="InParanoid" id="D6Z6W3"/>
<evidence type="ECO:0008006" key="4">
    <source>
        <dbReference type="Google" id="ProtNLM"/>
    </source>
</evidence>
<evidence type="ECO:0000313" key="2">
    <source>
        <dbReference type="EMBL" id="ADH86950.1"/>
    </source>
</evidence>
<dbReference type="KEGG" id="dak:DaAHT2_2285"/>
<keyword evidence="1" id="KW-0472">Membrane</keyword>
<feature type="transmembrane region" description="Helical" evidence="1">
    <location>
        <begin position="58"/>
        <end position="81"/>
    </location>
</feature>
<reference evidence="3" key="1">
    <citation type="submission" date="2010-02" db="EMBL/GenBank/DDBJ databases">
        <title>Complete sequence of Desulfurivibrio alkaliphilus AHT2.</title>
        <authorList>
            <consortium name="US DOE Joint Genome Institute"/>
            <person name="Pitluck S."/>
            <person name="Chertkov O."/>
            <person name="Detter J.C."/>
            <person name="Han C."/>
            <person name="Tapia R."/>
            <person name="Larimer F."/>
            <person name="Land M."/>
            <person name="Hauser L."/>
            <person name="Kyrpides N."/>
            <person name="Mikhailova N."/>
            <person name="Sorokin D.Y."/>
            <person name="Muyzer G."/>
            <person name="Woyke T."/>
        </authorList>
    </citation>
    <scope>NUCLEOTIDE SEQUENCE [LARGE SCALE GENOMIC DNA]</scope>
    <source>
        <strain evidence="3">DSM 19089 / UNIQEM U267 / AHT2</strain>
    </source>
</reference>
<proteinExistence type="predicted"/>
<dbReference type="HOGENOM" id="CLU_070325_1_0_7"/>
<protein>
    <recommendedName>
        <fullName evidence="4">ABC transporter permease</fullName>
    </recommendedName>
</protein>
<evidence type="ECO:0000313" key="3">
    <source>
        <dbReference type="Proteomes" id="UP000001508"/>
    </source>
</evidence>
<dbReference type="RefSeq" id="WP_013164464.1">
    <property type="nucleotide sequence ID" value="NC_014216.1"/>
</dbReference>
<dbReference type="AlphaFoldDB" id="D6Z6W3"/>
<feature type="transmembrane region" description="Helical" evidence="1">
    <location>
        <begin position="25"/>
        <end position="46"/>
    </location>
</feature>
<dbReference type="STRING" id="589865.DaAHT2_2285"/>
<gene>
    <name evidence="2" type="ordered locus">DaAHT2_2285</name>
</gene>
<evidence type="ECO:0000256" key="1">
    <source>
        <dbReference type="SAM" id="Phobius"/>
    </source>
</evidence>
<dbReference type="OrthoDB" id="9810558at2"/>
<keyword evidence="1" id="KW-1133">Transmembrane helix</keyword>
<feature type="transmembrane region" description="Helical" evidence="1">
    <location>
        <begin position="145"/>
        <end position="169"/>
    </location>
</feature>
<name>D6Z6W3_DESAT</name>
<feature type="transmembrane region" description="Helical" evidence="1">
    <location>
        <begin position="101"/>
        <end position="125"/>
    </location>
</feature>